<accession>A0A179V622</accession>
<evidence type="ECO:0000259" key="1">
    <source>
        <dbReference type="Pfam" id="PF01882"/>
    </source>
</evidence>
<dbReference type="RefSeq" id="WP_064632353.1">
    <property type="nucleotide sequence ID" value="NZ_LQYE01000030.1"/>
</dbReference>
<protein>
    <submittedName>
        <fullName evidence="2">ATPase</fullName>
    </submittedName>
</protein>
<dbReference type="Pfam" id="PF01882">
    <property type="entry name" value="DUF58"/>
    <property type="match status" value="1"/>
</dbReference>
<feature type="domain" description="DUF58" evidence="1">
    <location>
        <begin position="187"/>
        <end position="350"/>
    </location>
</feature>
<name>A0A179V622_9MYCO</name>
<organism evidence="2 3">
    <name type="scientific">Mycobacteroides immunogenum</name>
    <dbReference type="NCBI Taxonomy" id="83262"/>
    <lineage>
        <taxon>Bacteria</taxon>
        <taxon>Bacillati</taxon>
        <taxon>Actinomycetota</taxon>
        <taxon>Actinomycetes</taxon>
        <taxon>Mycobacteriales</taxon>
        <taxon>Mycobacteriaceae</taxon>
        <taxon>Mycobacteroides</taxon>
    </lineage>
</organism>
<dbReference type="Proteomes" id="UP000186919">
    <property type="component" value="Unassembled WGS sequence"/>
</dbReference>
<dbReference type="PANTHER" id="PTHR33608">
    <property type="entry name" value="BLL2464 PROTEIN"/>
    <property type="match status" value="1"/>
</dbReference>
<dbReference type="PROSITE" id="PS51257">
    <property type="entry name" value="PROKAR_LIPOPROTEIN"/>
    <property type="match status" value="1"/>
</dbReference>
<sequence>MITWRASPLISALAACAGVALVVAVATGRWQLIVFAAPFIGVLVGAARPPSDARVWIADEPEPLRCLESETVSVAASVHATDPAVVYGLRPAHVEGLQIDADKRGTAHRLTMRVRAQRWGRYTIPVEVQTVSTSGLWIGAPVRLPAAEVRVYPLADPDDVALPPADLPDRIGTHLTRHHGPGVEYADIREYVPGDSLRTVNWRVSARRGRLHVTDRLTDRAADVVVLIDTYPQPSGPATTATERSARGAAQLVQSVLQRGDRAGVVVLGSAARWLNPDIGRHQFYRLLDAILDAGEWHSQSISALAPRAAVPANAIVVGFSTLLNADFGLALTDLRRRGHPVLVVDVLDRLPFRDEPDPIVARWWRLERARMYRNIAITGVDVVGWNHDSGLNHTMHLLPRRPRRGRRR</sequence>
<evidence type="ECO:0000313" key="2">
    <source>
        <dbReference type="EMBL" id="OAT67164.1"/>
    </source>
</evidence>
<dbReference type="EMBL" id="LQYE01000030">
    <property type="protein sequence ID" value="OAT67164.1"/>
    <property type="molecule type" value="Genomic_DNA"/>
</dbReference>
<proteinExistence type="predicted"/>
<dbReference type="InterPro" id="IPR002881">
    <property type="entry name" value="DUF58"/>
</dbReference>
<comment type="caution">
    <text evidence="2">The sequence shown here is derived from an EMBL/GenBank/DDBJ whole genome shotgun (WGS) entry which is preliminary data.</text>
</comment>
<evidence type="ECO:0000313" key="3">
    <source>
        <dbReference type="Proteomes" id="UP000186919"/>
    </source>
</evidence>
<dbReference type="PANTHER" id="PTHR33608:SF14">
    <property type="entry name" value="POSSIBLE CONSERVED SECRETED PROTEIN"/>
    <property type="match status" value="1"/>
</dbReference>
<dbReference type="AlphaFoldDB" id="A0A179V622"/>
<reference evidence="2 3" key="1">
    <citation type="submission" date="2016-01" db="EMBL/GenBank/DDBJ databases">
        <title>Mycobacterium immunogenum strain CD11_6 genome sequencing and assembly.</title>
        <authorList>
            <person name="Kaur G."/>
            <person name="Nair G.R."/>
            <person name="Mayilraj S."/>
        </authorList>
    </citation>
    <scope>NUCLEOTIDE SEQUENCE [LARGE SCALE GENOMIC DNA]</scope>
    <source>
        <strain evidence="2 3">CD11-6</strain>
    </source>
</reference>
<gene>
    <name evidence="2" type="ORF">AWB85_13450</name>
</gene>